<name>A0A4Y2JI35_ARAVE</name>
<dbReference type="EMBL" id="BGPR01003550">
    <property type="protein sequence ID" value="GBM89584.1"/>
    <property type="molecule type" value="Genomic_DNA"/>
</dbReference>
<feature type="region of interest" description="Disordered" evidence="1">
    <location>
        <begin position="69"/>
        <end position="91"/>
    </location>
</feature>
<dbReference type="Proteomes" id="UP000499080">
    <property type="component" value="Unassembled WGS sequence"/>
</dbReference>
<evidence type="ECO:0000256" key="1">
    <source>
        <dbReference type="SAM" id="MobiDB-lite"/>
    </source>
</evidence>
<proteinExistence type="predicted"/>
<reference evidence="2 3" key="1">
    <citation type="journal article" date="2019" name="Sci. Rep.">
        <title>Orb-weaving spider Araneus ventricosus genome elucidates the spidroin gene catalogue.</title>
        <authorList>
            <person name="Kono N."/>
            <person name="Nakamura H."/>
            <person name="Ohtoshi R."/>
            <person name="Moran D.A.P."/>
            <person name="Shinohara A."/>
            <person name="Yoshida Y."/>
            <person name="Fujiwara M."/>
            <person name="Mori M."/>
            <person name="Tomita M."/>
            <person name="Arakawa K."/>
        </authorList>
    </citation>
    <scope>NUCLEOTIDE SEQUENCE [LARGE SCALE GENOMIC DNA]</scope>
</reference>
<accession>A0A4Y2JI35</accession>
<comment type="caution">
    <text evidence="2">The sequence shown here is derived from an EMBL/GenBank/DDBJ whole genome shotgun (WGS) entry which is preliminary data.</text>
</comment>
<evidence type="ECO:0000313" key="2">
    <source>
        <dbReference type="EMBL" id="GBM89584.1"/>
    </source>
</evidence>
<sequence length="91" mass="10064">MKRALPELSTSAGAAKRHSALNNTNSFISDSIPPHHYQIGVENYAVVSVFEDVLNVHIQKFRTDEKGRISPKLSRILPQKGALSPPSAWIK</sequence>
<keyword evidence="3" id="KW-1185">Reference proteome</keyword>
<gene>
    <name evidence="2" type="ORF">AVEN_258651_1</name>
</gene>
<organism evidence="2 3">
    <name type="scientific">Araneus ventricosus</name>
    <name type="common">Orbweaver spider</name>
    <name type="synonym">Epeira ventricosa</name>
    <dbReference type="NCBI Taxonomy" id="182803"/>
    <lineage>
        <taxon>Eukaryota</taxon>
        <taxon>Metazoa</taxon>
        <taxon>Ecdysozoa</taxon>
        <taxon>Arthropoda</taxon>
        <taxon>Chelicerata</taxon>
        <taxon>Arachnida</taxon>
        <taxon>Araneae</taxon>
        <taxon>Araneomorphae</taxon>
        <taxon>Entelegynae</taxon>
        <taxon>Araneoidea</taxon>
        <taxon>Araneidae</taxon>
        <taxon>Araneus</taxon>
    </lineage>
</organism>
<dbReference type="AlphaFoldDB" id="A0A4Y2JI35"/>
<evidence type="ECO:0000313" key="3">
    <source>
        <dbReference type="Proteomes" id="UP000499080"/>
    </source>
</evidence>
<protein>
    <submittedName>
        <fullName evidence="2">Uncharacterized protein</fullName>
    </submittedName>
</protein>